<dbReference type="VEuPathDB" id="FungiDB:I303_00314"/>
<dbReference type="EMBL" id="CP144530">
    <property type="protein sequence ID" value="WWC57779.1"/>
    <property type="molecule type" value="Genomic_DNA"/>
</dbReference>
<accession>A0A1A6AEJ9</accession>
<dbReference type="GeneID" id="28964013"/>
<dbReference type="EMBL" id="KI894027">
    <property type="protein sequence ID" value="OBR88497.1"/>
    <property type="molecule type" value="Genomic_DNA"/>
</dbReference>
<evidence type="ECO:0000313" key="2">
    <source>
        <dbReference type="EMBL" id="WWC57779.1"/>
    </source>
</evidence>
<keyword evidence="3" id="KW-1185">Reference proteome</keyword>
<evidence type="ECO:0000313" key="1">
    <source>
        <dbReference type="EMBL" id="OBR88497.1"/>
    </source>
</evidence>
<organism evidence="1">
    <name type="scientific">Kwoniella dejecticola CBS 10117</name>
    <dbReference type="NCBI Taxonomy" id="1296121"/>
    <lineage>
        <taxon>Eukaryota</taxon>
        <taxon>Fungi</taxon>
        <taxon>Dikarya</taxon>
        <taxon>Basidiomycota</taxon>
        <taxon>Agaricomycotina</taxon>
        <taxon>Tremellomycetes</taxon>
        <taxon>Tremellales</taxon>
        <taxon>Cryptococcaceae</taxon>
        <taxon>Kwoniella</taxon>
    </lineage>
</organism>
<dbReference type="AlphaFoldDB" id="A0A1A6AEJ9"/>
<reference evidence="2" key="2">
    <citation type="submission" date="2013-07" db="EMBL/GenBank/DDBJ databases">
        <authorList>
            <consortium name="The Broad Institute Genome Sequencing Platform"/>
            <person name="Cuomo C."/>
            <person name="Litvintseva A."/>
            <person name="Chen Y."/>
            <person name="Heitman J."/>
            <person name="Sun S."/>
            <person name="Springer D."/>
            <person name="Dromer F."/>
            <person name="Young S.K."/>
            <person name="Zeng Q."/>
            <person name="Gargeya S."/>
            <person name="Fitzgerald M."/>
            <person name="Abouelleil A."/>
            <person name="Alvarado L."/>
            <person name="Berlin A.M."/>
            <person name="Chapman S.B."/>
            <person name="Dewar J."/>
            <person name="Goldberg J."/>
            <person name="Griggs A."/>
            <person name="Gujja S."/>
            <person name="Hansen M."/>
            <person name="Howarth C."/>
            <person name="Imamovic A."/>
            <person name="Larimer J."/>
            <person name="McCowan C."/>
            <person name="Murphy C."/>
            <person name="Pearson M."/>
            <person name="Priest M."/>
            <person name="Roberts A."/>
            <person name="Saif S."/>
            <person name="Shea T."/>
            <person name="Sykes S."/>
            <person name="Wortman J."/>
            <person name="Nusbaum C."/>
            <person name="Birren B."/>
        </authorList>
    </citation>
    <scope>NUCLEOTIDE SEQUENCE</scope>
    <source>
        <strain evidence="2">CBS 10117</strain>
    </source>
</reference>
<reference evidence="1" key="1">
    <citation type="submission" date="2013-07" db="EMBL/GenBank/DDBJ databases">
        <title>The Genome Sequence of Cryptococcus dejecticola CBS10117.</title>
        <authorList>
            <consortium name="The Broad Institute Genome Sequencing Platform"/>
            <person name="Cuomo C."/>
            <person name="Litvintseva A."/>
            <person name="Chen Y."/>
            <person name="Heitman J."/>
            <person name="Sun S."/>
            <person name="Springer D."/>
            <person name="Dromer F."/>
            <person name="Young S.K."/>
            <person name="Zeng Q."/>
            <person name="Gargeya S."/>
            <person name="Fitzgerald M."/>
            <person name="Abouelleil A."/>
            <person name="Alvarado L."/>
            <person name="Berlin A.M."/>
            <person name="Chapman S.B."/>
            <person name="Dewar J."/>
            <person name="Goldberg J."/>
            <person name="Griggs A."/>
            <person name="Gujja S."/>
            <person name="Hansen M."/>
            <person name="Howarth C."/>
            <person name="Imamovic A."/>
            <person name="Larimer J."/>
            <person name="McCowan C."/>
            <person name="Murphy C."/>
            <person name="Pearson M."/>
            <person name="Priest M."/>
            <person name="Roberts A."/>
            <person name="Saif S."/>
            <person name="Shea T."/>
            <person name="Sykes S."/>
            <person name="Wortman J."/>
            <person name="Nusbaum C."/>
            <person name="Birren B."/>
        </authorList>
    </citation>
    <scope>NUCLEOTIDE SEQUENCE [LARGE SCALE GENOMIC DNA]</scope>
    <source>
        <strain evidence="1">CBS 10117</strain>
    </source>
</reference>
<dbReference type="Proteomes" id="UP000078595">
    <property type="component" value="Chromosome 1"/>
</dbReference>
<gene>
    <name evidence="1" type="ORF">I303_00314</name>
    <name evidence="2" type="ORF">I303_100314</name>
</gene>
<name>A0A1A6AEJ9_9TREE</name>
<evidence type="ECO:0000313" key="3">
    <source>
        <dbReference type="Proteomes" id="UP000078595"/>
    </source>
</evidence>
<dbReference type="KEGG" id="kdj:28964013"/>
<dbReference type="RefSeq" id="XP_018266339.1">
    <property type="nucleotide sequence ID" value="XM_018403685.1"/>
</dbReference>
<proteinExistence type="predicted"/>
<sequence>MFPLAPLVPKPQPVIAYFDLRLPLQPSKIVKIGANDSAELVLGVLDEKLKIVLNLNSETKALPIDYQRIMCNVSLVPNIYTPIDCRSPQTSIPLMLLQIALKREGWIGEAEIGGILTNLPHGEYVFKVELVDPSLIFGEVTSTAILTTAFSKIFELV</sequence>
<reference evidence="2" key="3">
    <citation type="submission" date="2024-02" db="EMBL/GenBank/DDBJ databases">
        <title>Comparative genomics of Cryptococcus and Kwoniella reveals pathogenesis evolution and contrasting modes of karyotype evolution via chromosome fusion or intercentromeric recombination.</title>
        <authorList>
            <person name="Coelho M.A."/>
            <person name="David-Palma M."/>
            <person name="Shea T."/>
            <person name="Bowers K."/>
            <person name="McGinley-Smith S."/>
            <person name="Mohammad A.W."/>
            <person name="Gnirke A."/>
            <person name="Yurkov A.M."/>
            <person name="Nowrousian M."/>
            <person name="Sun S."/>
            <person name="Cuomo C.A."/>
            <person name="Heitman J."/>
        </authorList>
    </citation>
    <scope>NUCLEOTIDE SEQUENCE</scope>
    <source>
        <strain evidence="2">CBS 10117</strain>
    </source>
</reference>
<protein>
    <submittedName>
        <fullName evidence="1">Uncharacterized protein</fullName>
    </submittedName>
</protein>